<dbReference type="Proteomes" id="UP000681315">
    <property type="component" value="Unassembled WGS sequence"/>
</dbReference>
<reference evidence="2 3" key="1">
    <citation type="submission" date="2021-03" db="EMBL/GenBank/DDBJ databases">
        <title>Gelidibacter sp. nov., isolated from costal sediment.</title>
        <authorList>
            <person name="Lun K.-Y."/>
        </authorList>
    </citation>
    <scope>NUCLEOTIDE SEQUENCE [LARGE SCALE GENOMIC DNA]</scope>
    <source>
        <strain evidence="2 3">DF109</strain>
    </source>
</reference>
<keyword evidence="1" id="KW-1133">Transmembrane helix</keyword>
<feature type="transmembrane region" description="Helical" evidence="1">
    <location>
        <begin position="6"/>
        <end position="27"/>
    </location>
</feature>
<feature type="transmembrane region" description="Helical" evidence="1">
    <location>
        <begin position="47"/>
        <end position="76"/>
    </location>
</feature>
<accession>A0ABS3SW55</accession>
<dbReference type="EMBL" id="JAGEVG010000025">
    <property type="protein sequence ID" value="MBO3099944.1"/>
    <property type="molecule type" value="Genomic_DNA"/>
</dbReference>
<gene>
    <name evidence="2" type="ORF">J4051_16860</name>
</gene>
<keyword evidence="1" id="KW-0472">Membrane</keyword>
<name>A0ABS3SW55_9FLAO</name>
<evidence type="ECO:0000256" key="1">
    <source>
        <dbReference type="SAM" id="Phobius"/>
    </source>
</evidence>
<sequence>MNKNKIISGCVGLLVGYLVMILLIDVISKPDNIPVSLKPIESIETYIFTFVFTLGTFGWVLGSLLLIGYLVVFYYIGTWVYKLMFK</sequence>
<dbReference type="RefSeq" id="WP_208235051.1">
    <property type="nucleotide sequence ID" value="NZ_JAGEVG010000025.1"/>
</dbReference>
<evidence type="ECO:0000313" key="2">
    <source>
        <dbReference type="EMBL" id="MBO3099944.1"/>
    </source>
</evidence>
<organism evidence="2 3">
    <name type="scientific">Gelidibacter pelagius</name>
    <dbReference type="NCBI Taxonomy" id="2819985"/>
    <lineage>
        <taxon>Bacteria</taxon>
        <taxon>Pseudomonadati</taxon>
        <taxon>Bacteroidota</taxon>
        <taxon>Flavobacteriia</taxon>
        <taxon>Flavobacteriales</taxon>
        <taxon>Flavobacteriaceae</taxon>
        <taxon>Gelidibacter</taxon>
    </lineage>
</organism>
<keyword evidence="1" id="KW-0812">Transmembrane</keyword>
<proteinExistence type="predicted"/>
<comment type="caution">
    <text evidence="2">The sequence shown here is derived from an EMBL/GenBank/DDBJ whole genome shotgun (WGS) entry which is preliminary data.</text>
</comment>
<keyword evidence="3" id="KW-1185">Reference proteome</keyword>
<evidence type="ECO:0000313" key="3">
    <source>
        <dbReference type="Proteomes" id="UP000681315"/>
    </source>
</evidence>
<protein>
    <submittedName>
        <fullName evidence="2">Uncharacterized protein</fullName>
    </submittedName>
</protein>